<dbReference type="InterPro" id="IPR058913">
    <property type="entry name" value="Integrase_dom_put"/>
</dbReference>
<protein>
    <recommendedName>
        <fullName evidence="1">Integrase core domain-containing protein</fullName>
    </recommendedName>
</protein>
<feature type="domain" description="Integrase core" evidence="1">
    <location>
        <begin position="83"/>
        <end position="164"/>
    </location>
</feature>
<reference evidence="3" key="4">
    <citation type="submission" date="2025-05" db="UniProtKB">
        <authorList>
            <consortium name="EnsemblFungi"/>
        </authorList>
    </citation>
    <scope>IDENTIFICATION</scope>
    <source>
        <strain evidence="3">isolate 1-1 / race 1 (BBBD)</strain>
    </source>
</reference>
<dbReference type="Proteomes" id="UP000005240">
    <property type="component" value="Unassembled WGS sequence"/>
</dbReference>
<reference evidence="2" key="2">
    <citation type="submission" date="2016-05" db="EMBL/GenBank/DDBJ databases">
        <title>Comparative analysis highlights variable genome content of wheat rusts and divergence of the mating loci.</title>
        <authorList>
            <person name="Cuomo C.A."/>
            <person name="Bakkeren G."/>
            <person name="Szabo L."/>
            <person name="Khalil H."/>
            <person name="Joly D."/>
            <person name="Goldberg J."/>
            <person name="Young S."/>
            <person name="Zeng Q."/>
            <person name="Fellers J."/>
        </authorList>
    </citation>
    <scope>NUCLEOTIDE SEQUENCE [LARGE SCALE GENOMIC DNA]</scope>
    <source>
        <strain evidence="2">1-1 BBBD Race 1</strain>
    </source>
</reference>
<organism evidence="2">
    <name type="scientific">Puccinia triticina (isolate 1-1 / race 1 (BBBD))</name>
    <name type="common">Brown leaf rust fungus</name>
    <dbReference type="NCBI Taxonomy" id="630390"/>
    <lineage>
        <taxon>Eukaryota</taxon>
        <taxon>Fungi</taxon>
        <taxon>Dikarya</taxon>
        <taxon>Basidiomycota</taxon>
        <taxon>Pucciniomycotina</taxon>
        <taxon>Pucciniomycetes</taxon>
        <taxon>Pucciniales</taxon>
        <taxon>Pucciniaceae</taxon>
        <taxon>Puccinia</taxon>
    </lineage>
</organism>
<reference evidence="3 4" key="3">
    <citation type="journal article" date="2017" name="G3 (Bethesda)">
        <title>Comparative analysis highlights variable genome content of wheat rusts and divergence of the mating loci.</title>
        <authorList>
            <person name="Cuomo C.A."/>
            <person name="Bakkeren G."/>
            <person name="Khalil H.B."/>
            <person name="Panwar V."/>
            <person name="Joly D."/>
            <person name="Linning R."/>
            <person name="Sakthikumar S."/>
            <person name="Song X."/>
            <person name="Adiconis X."/>
            <person name="Fan L."/>
            <person name="Goldberg J.M."/>
            <person name="Levin J.Z."/>
            <person name="Young S."/>
            <person name="Zeng Q."/>
            <person name="Anikster Y."/>
            <person name="Bruce M."/>
            <person name="Wang M."/>
            <person name="Yin C."/>
            <person name="McCallum B."/>
            <person name="Szabo L.J."/>
            <person name="Hulbert S."/>
            <person name="Chen X."/>
            <person name="Fellers J.P."/>
        </authorList>
    </citation>
    <scope>NUCLEOTIDE SEQUENCE</scope>
    <source>
        <strain evidence="3">isolate 1-1 / race 1 (BBBD)</strain>
        <strain evidence="4">Isolate 1-1 / race 1 (BBBD)</strain>
    </source>
</reference>
<dbReference type="PANTHER" id="PTHR46177">
    <property type="entry name" value="INTEGRASE CATALYTIC DOMAIN-CONTAINING PROTEIN"/>
    <property type="match status" value="1"/>
</dbReference>
<evidence type="ECO:0000313" key="3">
    <source>
        <dbReference type="EnsemblFungi" id="PTTG_29442-t43_1-p1"/>
    </source>
</evidence>
<evidence type="ECO:0000313" key="2">
    <source>
        <dbReference type="EMBL" id="OAV87416.1"/>
    </source>
</evidence>
<sequence>MGLQRRQDVTDDDNGTGMELVLECVKKIHQTPEGQNVGYRKLKHLLQMKFGLNIHLTTAASINRALDPEGVKRRSKRVLKTCVFEVPGPNFIWSANGHDKLKKFGIALYGVIDAWSHKILGIFVHTTNNNPHHIGYYYLQLVKREGGIPRRTTTDRGAETIMLAGHQIDLMREFGILYDLDPYQSH</sequence>
<name>A0A180G400_PUCT1</name>
<dbReference type="PANTHER" id="PTHR46177:SF1">
    <property type="entry name" value="INTEGRASE CATALYTIC DOMAIN-CONTAINING PROTEIN"/>
    <property type="match status" value="1"/>
</dbReference>
<dbReference type="Pfam" id="PF24764">
    <property type="entry name" value="rva_4"/>
    <property type="match status" value="1"/>
</dbReference>
<keyword evidence="4" id="KW-1185">Reference proteome</keyword>
<dbReference type="AlphaFoldDB" id="A0A180G400"/>
<gene>
    <name evidence="2" type="ORF">PTTG_29442</name>
</gene>
<evidence type="ECO:0000313" key="4">
    <source>
        <dbReference type="Proteomes" id="UP000005240"/>
    </source>
</evidence>
<accession>A0A180G400</accession>
<evidence type="ECO:0000259" key="1">
    <source>
        <dbReference type="Pfam" id="PF24764"/>
    </source>
</evidence>
<proteinExistence type="predicted"/>
<dbReference type="VEuPathDB" id="FungiDB:PTTG_29442"/>
<reference evidence="2" key="1">
    <citation type="submission" date="2009-11" db="EMBL/GenBank/DDBJ databases">
        <authorList>
            <consortium name="The Broad Institute Genome Sequencing Platform"/>
            <person name="Ward D."/>
            <person name="Feldgarden M."/>
            <person name="Earl A."/>
            <person name="Young S.K."/>
            <person name="Zeng Q."/>
            <person name="Koehrsen M."/>
            <person name="Alvarado L."/>
            <person name="Berlin A."/>
            <person name="Bochicchio J."/>
            <person name="Borenstein D."/>
            <person name="Chapman S.B."/>
            <person name="Chen Z."/>
            <person name="Engels R."/>
            <person name="Freedman E."/>
            <person name="Gellesch M."/>
            <person name="Goldberg J."/>
            <person name="Griggs A."/>
            <person name="Gujja S."/>
            <person name="Heilman E."/>
            <person name="Heiman D."/>
            <person name="Hepburn T."/>
            <person name="Howarth C."/>
            <person name="Jen D."/>
            <person name="Larson L."/>
            <person name="Lewis B."/>
            <person name="Mehta T."/>
            <person name="Park D."/>
            <person name="Pearson M."/>
            <person name="Roberts A."/>
            <person name="Saif S."/>
            <person name="Shea T."/>
            <person name="Shenoy N."/>
            <person name="Sisk P."/>
            <person name="Stolte C."/>
            <person name="Sykes S."/>
            <person name="Thomson T."/>
            <person name="Walk T."/>
            <person name="White J."/>
            <person name="Yandava C."/>
            <person name="Izard J."/>
            <person name="Baranova O.V."/>
            <person name="Blanton J.M."/>
            <person name="Tanner A.C."/>
            <person name="Dewhirst F.E."/>
            <person name="Haas B."/>
            <person name="Nusbaum C."/>
            <person name="Birren B."/>
        </authorList>
    </citation>
    <scope>NUCLEOTIDE SEQUENCE [LARGE SCALE GENOMIC DNA]</scope>
    <source>
        <strain evidence="2">1-1 BBBD Race 1</strain>
    </source>
</reference>
<dbReference type="OrthoDB" id="2505297at2759"/>
<dbReference type="EnsemblFungi" id="PTTG_29442-t43_1">
    <property type="protein sequence ID" value="PTTG_29442-t43_1-p1"/>
    <property type="gene ID" value="PTTG_29442"/>
</dbReference>
<dbReference type="EMBL" id="ADAS02000419">
    <property type="protein sequence ID" value="OAV87416.1"/>
    <property type="molecule type" value="Genomic_DNA"/>
</dbReference>